<protein>
    <submittedName>
        <fullName evidence="1">Uncharacterized protein</fullName>
    </submittedName>
</protein>
<evidence type="ECO:0000313" key="2">
    <source>
        <dbReference type="Proteomes" id="UP001311232"/>
    </source>
</evidence>
<dbReference type="EMBL" id="JAHHUM010003054">
    <property type="protein sequence ID" value="KAK5598552.1"/>
    <property type="molecule type" value="Genomic_DNA"/>
</dbReference>
<proteinExistence type="predicted"/>
<accession>A0AAV9QQD7</accession>
<keyword evidence="2" id="KW-1185">Reference proteome</keyword>
<comment type="caution">
    <text evidence="1">The sequence shown here is derived from an EMBL/GenBank/DDBJ whole genome shotgun (WGS) entry which is preliminary data.</text>
</comment>
<organism evidence="1 2">
    <name type="scientific">Crenichthys baileyi</name>
    <name type="common">White River springfish</name>
    <dbReference type="NCBI Taxonomy" id="28760"/>
    <lineage>
        <taxon>Eukaryota</taxon>
        <taxon>Metazoa</taxon>
        <taxon>Chordata</taxon>
        <taxon>Craniata</taxon>
        <taxon>Vertebrata</taxon>
        <taxon>Euteleostomi</taxon>
        <taxon>Actinopterygii</taxon>
        <taxon>Neopterygii</taxon>
        <taxon>Teleostei</taxon>
        <taxon>Neoteleostei</taxon>
        <taxon>Acanthomorphata</taxon>
        <taxon>Ovalentaria</taxon>
        <taxon>Atherinomorphae</taxon>
        <taxon>Cyprinodontiformes</taxon>
        <taxon>Goodeidae</taxon>
        <taxon>Crenichthys</taxon>
    </lineage>
</organism>
<gene>
    <name evidence="1" type="ORF">CRENBAI_008512</name>
</gene>
<dbReference type="AlphaFoldDB" id="A0AAV9QQD7"/>
<dbReference type="Proteomes" id="UP001311232">
    <property type="component" value="Unassembled WGS sequence"/>
</dbReference>
<sequence>MLPPTKPPKTHPSLERGQIVELLQTSHPNLDKLPVSGLCVALDIRRVRVRAAPPAGQRRSRSLPQSAL</sequence>
<reference evidence="1 2" key="1">
    <citation type="submission" date="2021-06" db="EMBL/GenBank/DDBJ databases">
        <authorList>
            <person name="Palmer J.M."/>
        </authorList>
    </citation>
    <scope>NUCLEOTIDE SEQUENCE [LARGE SCALE GENOMIC DNA]</scope>
    <source>
        <strain evidence="1 2">MEX-2019</strain>
        <tissue evidence="1">Muscle</tissue>
    </source>
</reference>
<name>A0AAV9QQD7_9TELE</name>
<evidence type="ECO:0000313" key="1">
    <source>
        <dbReference type="EMBL" id="KAK5598552.1"/>
    </source>
</evidence>